<feature type="transmembrane region" description="Helical" evidence="3">
    <location>
        <begin position="754"/>
        <end position="773"/>
    </location>
</feature>
<comment type="caution">
    <text evidence="4">The sequence shown here is derived from an EMBL/GenBank/DDBJ whole genome shotgun (WGS) entry which is preliminary data.</text>
</comment>
<name>A0A9D4UC51_ADICA</name>
<keyword evidence="3" id="KW-0812">Transmembrane</keyword>
<evidence type="ECO:0000313" key="5">
    <source>
        <dbReference type="Proteomes" id="UP000886520"/>
    </source>
</evidence>
<reference evidence="4" key="1">
    <citation type="submission" date="2021-01" db="EMBL/GenBank/DDBJ databases">
        <title>Adiantum capillus-veneris genome.</title>
        <authorList>
            <person name="Fang Y."/>
            <person name="Liao Q."/>
        </authorList>
    </citation>
    <scope>NUCLEOTIDE SEQUENCE</scope>
    <source>
        <strain evidence="4">H3</strain>
        <tissue evidence="4">Leaf</tissue>
    </source>
</reference>
<dbReference type="AlphaFoldDB" id="A0A9D4UC51"/>
<dbReference type="Pfam" id="PF04842">
    <property type="entry name" value="DUF639"/>
    <property type="match status" value="1"/>
</dbReference>
<dbReference type="EMBL" id="JABFUD020000019">
    <property type="protein sequence ID" value="KAI5065180.1"/>
    <property type="molecule type" value="Genomic_DNA"/>
</dbReference>
<dbReference type="Proteomes" id="UP000886520">
    <property type="component" value="Chromosome 19"/>
</dbReference>
<evidence type="ECO:0000256" key="2">
    <source>
        <dbReference type="SAM" id="MobiDB-lite"/>
    </source>
</evidence>
<organism evidence="4 5">
    <name type="scientific">Adiantum capillus-veneris</name>
    <name type="common">Maidenhair fern</name>
    <dbReference type="NCBI Taxonomy" id="13818"/>
    <lineage>
        <taxon>Eukaryota</taxon>
        <taxon>Viridiplantae</taxon>
        <taxon>Streptophyta</taxon>
        <taxon>Embryophyta</taxon>
        <taxon>Tracheophyta</taxon>
        <taxon>Polypodiopsida</taxon>
        <taxon>Polypodiidae</taxon>
        <taxon>Polypodiales</taxon>
        <taxon>Pteridineae</taxon>
        <taxon>Pteridaceae</taxon>
        <taxon>Vittarioideae</taxon>
        <taxon>Adiantum</taxon>
    </lineage>
</organism>
<feature type="compositionally biased region" description="Basic and acidic residues" evidence="2">
    <location>
        <begin position="203"/>
        <end position="215"/>
    </location>
</feature>
<proteinExistence type="predicted"/>
<protein>
    <submittedName>
        <fullName evidence="4">Uncharacterized protein</fullName>
    </submittedName>
</protein>
<dbReference type="InterPro" id="IPR006927">
    <property type="entry name" value="DUF639"/>
</dbReference>
<dbReference type="PANTHER" id="PTHR31860:SF3">
    <property type="entry name" value="PROTEIN, PUTATIVE (DUF639)-RELATED"/>
    <property type="match status" value="1"/>
</dbReference>
<feature type="coiled-coil region" evidence="1">
    <location>
        <begin position="803"/>
        <end position="830"/>
    </location>
</feature>
<accession>A0A9D4UC51</accession>
<evidence type="ECO:0000256" key="1">
    <source>
        <dbReference type="SAM" id="Coils"/>
    </source>
</evidence>
<feature type="region of interest" description="Disordered" evidence="2">
    <location>
        <begin position="172"/>
        <end position="215"/>
    </location>
</feature>
<evidence type="ECO:0000313" key="4">
    <source>
        <dbReference type="EMBL" id="KAI5065180.1"/>
    </source>
</evidence>
<feature type="transmembrane region" description="Helical" evidence="3">
    <location>
        <begin position="842"/>
        <end position="867"/>
    </location>
</feature>
<dbReference type="OrthoDB" id="634852at2759"/>
<keyword evidence="3" id="KW-0472">Membrane</keyword>
<keyword evidence="3" id="KW-1133">Transmembrane helix</keyword>
<evidence type="ECO:0000256" key="3">
    <source>
        <dbReference type="SAM" id="Phobius"/>
    </source>
</evidence>
<gene>
    <name evidence="4" type="ORF">GOP47_0019875</name>
</gene>
<keyword evidence="5" id="KW-1185">Reference proteome</keyword>
<sequence length="943" mass="105512">MMDVTLLLPPSCFGPCIGEEVRSGPACYEIASVTPDERRRRRRSRRQRERESWFTRLLKQRVSVRKSPSSTVVAGQSFLEPATRGLLSPSSKEMKVAALNSSCACKACLSNHLAARSSVLLTWRRVKCNSRIVCLQKDSFGLENVSQALQQIGDRITKNENVVRLGEFLKHDGEKKQQSQRVLEKGNVPAEGSEFPFPKSRKNKDSDEEHGEKEGELELPYVSDRTFDAFTPNGELCAATISCIEQFSRLSGYEGSRMIREFDSQCTDSFQKEARHLVEYCCFKYLAGCSKDIHPQLKDASFRKLLFITMLSWQQPYNSAEDNRSEHEKMVGKGAFVRIAPAVAGIADRPTALHLYEILSESREGLSYIVWDTYILELLRVHEERMQHKLDEGSNLSLDADETVLCVGASKRQPVQMWNSNNIPWPGRLTLTERALYFEPNGIFQHQKAMKLDLTGGQGTVERKKVGPLGAPLYDSAIAVSSDSKSNAWVIEFVNFSGDGRREVWFAFIDELLSAYAFISEYGPAVDDPVLCHIQGSQHGNRKVIASAINGIARVQAAQSTLGRLIESPGRLLQFSRINDNSVGDLVKQALAVNLWGGKFDVDYKDSKKIAGDNASIGDAFSSGLHITNIDGSVYLQRWMKSPTWQSPRSSSFWKHKAGVKGLILGKDLVVGDLAFLERAVKVFKDQSQMLERTKATIDGALVKGIPSNIDLLKELMLPFTIMFINLRKLQRWQNPQATVIFLGTCLLVLYKGWLRYSVPVMLLTAAVLVFTLHNLKSRGRLGDGFGRVVIREQPPSNTLQKILALKEALAEMEIQIQKANIALLKLRNLALAGHPQGRNMVAFALLAASLVLTLVPFRYVCVFVLLDQFTCELEFRRGMVLKLARQLEDWWGALPAAPVVVLPYEKPQDKDSSSIDSEMYSSSPMKGEAIAEAVREWVAESF</sequence>
<dbReference type="PANTHER" id="PTHR31860">
    <property type="entry name" value="HEAT-INDUCIBLE TRANSCRIPTION REPRESSOR (DUF639)-RELATED"/>
    <property type="match status" value="1"/>
</dbReference>
<keyword evidence="1" id="KW-0175">Coiled coil</keyword>